<name>A0AAX4IHR1_9PEZI</name>
<keyword evidence="5" id="KW-1185">Reference proteome</keyword>
<protein>
    <submittedName>
        <fullName evidence="4">NmrA-like domain, NAD(P)-binding domain superfamily</fullName>
    </submittedName>
</protein>
<dbReference type="PANTHER" id="PTHR47706:SF6">
    <property type="entry name" value="NMRA-LIKE FAMILY PROTEIN (AFU_ORTHOLOGUE AFUA_6G00280)"/>
    <property type="match status" value="1"/>
</dbReference>
<dbReference type="GeneID" id="87943875"/>
<dbReference type="GO" id="GO:0016491">
    <property type="term" value="F:oxidoreductase activity"/>
    <property type="evidence" value="ECO:0007669"/>
    <property type="project" value="UniProtKB-KW"/>
</dbReference>
<dbReference type="KEGG" id="cdet:87943875"/>
<dbReference type="Gene3D" id="3.40.50.720">
    <property type="entry name" value="NAD(P)-binding Rossmann-like Domain"/>
    <property type="match status" value="1"/>
</dbReference>
<dbReference type="SUPFAM" id="SSF51735">
    <property type="entry name" value="NAD(P)-binding Rossmann-fold domains"/>
    <property type="match status" value="1"/>
</dbReference>
<dbReference type="EMBL" id="CP137308">
    <property type="protein sequence ID" value="WQF82358.1"/>
    <property type="molecule type" value="Genomic_DNA"/>
</dbReference>
<gene>
    <name evidence="4" type="ORF">CDEST_07372</name>
</gene>
<dbReference type="PANTHER" id="PTHR47706">
    <property type="entry name" value="NMRA-LIKE FAMILY PROTEIN"/>
    <property type="match status" value="1"/>
</dbReference>
<keyword evidence="2" id="KW-0560">Oxidoreductase</keyword>
<evidence type="ECO:0000313" key="5">
    <source>
        <dbReference type="Proteomes" id="UP001322277"/>
    </source>
</evidence>
<dbReference type="Gene3D" id="3.90.25.10">
    <property type="entry name" value="UDP-galactose 4-epimerase, domain 1"/>
    <property type="match status" value="1"/>
</dbReference>
<organism evidence="4 5">
    <name type="scientific">Colletotrichum destructivum</name>
    <dbReference type="NCBI Taxonomy" id="34406"/>
    <lineage>
        <taxon>Eukaryota</taxon>
        <taxon>Fungi</taxon>
        <taxon>Dikarya</taxon>
        <taxon>Ascomycota</taxon>
        <taxon>Pezizomycotina</taxon>
        <taxon>Sordariomycetes</taxon>
        <taxon>Hypocreomycetidae</taxon>
        <taxon>Glomerellales</taxon>
        <taxon>Glomerellaceae</taxon>
        <taxon>Colletotrichum</taxon>
        <taxon>Colletotrichum destructivum species complex</taxon>
    </lineage>
</organism>
<dbReference type="InterPro" id="IPR008030">
    <property type="entry name" value="NmrA-like"/>
</dbReference>
<evidence type="ECO:0000256" key="1">
    <source>
        <dbReference type="ARBA" id="ARBA00022857"/>
    </source>
</evidence>
<dbReference type="InterPro" id="IPR036291">
    <property type="entry name" value="NAD(P)-bd_dom_sf"/>
</dbReference>
<dbReference type="InterPro" id="IPR051609">
    <property type="entry name" value="NmrA/Isoflavone_reductase-like"/>
</dbReference>
<feature type="domain" description="NmrA-like" evidence="3">
    <location>
        <begin position="2"/>
        <end position="248"/>
    </location>
</feature>
<sequence length="347" mass="38425">MKVALLGATGETGTSILNGLLASTDPKYVRLIRRSSGQEITALIRPSSLQKPEVHALEKRGVRIASVDLDGPEEEITKQLTGHEVVISAIVAEGIMDQIPLANAAKTAGVPRFVPCFFGTVMPARGMLWLRDKKENVLNHVQTLYLPYTVIDVGWWYQISLPRLPSGKINAVASPFPDWIAGDGTVLSGMTDLRDIGKYVARIIADPRTLNQKVFAYTELLSQNDVYGLIERLSGERVEREYWSAEDIESRLDEAKNDKANIHKLSVLQYRKSWGLRGDNTPEYARYLGYQIGKDLYPDLVGNSFENFCKEALEYKVKPIYEKKRQEAIAAAAAAAAAAAKNSVAEN</sequence>
<reference evidence="5" key="1">
    <citation type="journal article" date="2023" name="bioRxiv">
        <title>Complete genome of the Medicago anthracnose fungus, Colletotrichum destructivum, reveals a mini-chromosome-like region within a core chromosome.</title>
        <authorList>
            <person name="Lapalu N."/>
            <person name="Simon A."/>
            <person name="Lu A."/>
            <person name="Plaumann P.-L."/>
            <person name="Amselem J."/>
            <person name="Pigne S."/>
            <person name="Auger A."/>
            <person name="Koch C."/>
            <person name="Dallery J.-F."/>
            <person name="O'Connell R.J."/>
        </authorList>
    </citation>
    <scope>NUCLEOTIDE SEQUENCE [LARGE SCALE GENOMIC DNA]</scope>
    <source>
        <strain evidence="5">CBS 520.97</strain>
    </source>
</reference>
<dbReference type="AlphaFoldDB" id="A0AAX4IHR1"/>
<evidence type="ECO:0000259" key="3">
    <source>
        <dbReference type="Pfam" id="PF05368"/>
    </source>
</evidence>
<accession>A0AAX4IHR1</accession>
<dbReference type="RefSeq" id="XP_062779582.1">
    <property type="nucleotide sequence ID" value="XM_062923531.1"/>
</dbReference>
<dbReference type="Proteomes" id="UP001322277">
    <property type="component" value="Chromosome 4"/>
</dbReference>
<dbReference type="Pfam" id="PF05368">
    <property type="entry name" value="NmrA"/>
    <property type="match status" value="1"/>
</dbReference>
<proteinExistence type="predicted"/>
<evidence type="ECO:0000256" key="2">
    <source>
        <dbReference type="ARBA" id="ARBA00023002"/>
    </source>
</evidence>
<evidence type="ECO:0000313" key="4">
    <source>
        <dbReference type="EMBL" id="WQF82358.1"/>
    </source>
</evidence>
<keyword evidence="1" id="KW-0521">NADP</keyword>